<accession>A0A918PNM9</accession>
<dbReference type="Gene3D" id="1.10.101.10">
    <property type="entry name" value="PGBD-like superfamily/PGBD"/>
    <property type="match status" value="1"/>
</dbReference>
<proteinExistence type="predicted"/>
<evidence type="ECO:0000313" key="3">
    <source>
        <dbReference type="EMBL" id="GGZ17513.1"/>
    </source>
</evidence>
<comment type="caution">
    <text evidence="3">The sequence shown here is derived from an EMBL/GenBank/DDBJ whole genome shotgun (WGS) entry which is preliminary data.</text>
</comment>
<organism evidence="3 4">
    <name type="scientific">Streptomyces poonensis</name>
    <dbReference type="NCBI Taxonomy" id="68255"/>
    <lineage>
        <taxon>Bacteria</taxon>
        <taxon>Bacillati</taxon>
        <taxon>Actinomycetota</taxon>
        <taxon>Actinomycetes</taxon>
        <taxon>Kitasatosporales</taxon>
        <taxon>Streptomycetaceae</taxon>
        <taxon>Streptomyces</taxon>
    </lineage>
</organism>
<dbReference type="InterPro" id="IPR036365">
    <property type="entry name" value="PGBD-like_sf"/>
</dbReference>
<evidence type="ECO:0000256" key="1">
    <source>
        <dbReference type="SAM" id="SignalP"/>
    </source>
</evidence>
<reference evidence="3" key="1">
    <citation type="journal article" date="2014" name="Int. J. Syst. Evol. Microbiol.">
        <title>Complete genome sequence of Corynebacterium casei LMG S-19264T (=DSM 44701T), isolated from a smear-ripened cheese.</title>
        <authorList>
            <consortium name="US DOE Joint Genome Institute (JGI-PGF)"/>
            <person name="Walter F."/>
            <person name="Albersmeier A."/>
            <person name="Kalinowski J."/>
            <person name="Ruckert C."/>
        </authorList>
    </citation>
    <scope>NUCLEOTIDE SEQUENCE</scope>
    <source>
        <strain evidence="3">JCM 4815</strain>
    </source>
</reference>
<gene>
    <name evidence="3" type="ORF">GCM10010365_41670</name>
</gene>
<name>A0A918PNM9_9ACTN</name>
<dbReference type="InterPro" id="IPR036366">
    <property type="entry name" value="PGBDSf"/>
</dbReference>
<dbReference type="AlphaFoldDB" id="A0A918PNM9"/>
<feature type="chain" id="PRO_5038380378" description="Peptidoglycan binding-like domain-containing protein" evidence="1">
    <location>
        <begin position="31"/>
        <end position="144"/>
    </location>
</feature>
<dbReference type="InterPro" id="IPR002477">
    <property type="entry name" value="Peptidoglycan-bd-like"/>
</dbReference>
<evidence type="ECO:0000313" key="4">
    <source>
        <dbReference type="Proteomes" id="UP000622166"/>
    </source>
</evidence>
<dbReference type="EMBL" id="BMVW01000008">
    <property type="protein sequence ID" value="GGZ17513.1"/>
    <property type="molecule type" value="Genomic_DNA"/>
</dbReference>
<feature type="domain" description="Peptidoglycan binding-like" evidence="2">
    <location>
        <begin position="83"/>
        <end position="139"/>
    </location>
</feature>
<protein>
    <recommendedName>
        <fullName evidence="2">Peptidoglycan binding-like domain-containing protein</fullName>
    </recommendedName>
</protein>
<dbReference type="Pfam" id="PF01471">
    <property type="entry name" value="PG_binding_1"/>
    <property type="match status" value="1"/>
</dbReference>
<dbReference type="RefSeq" id="WP_189861301.1">
    <property type="nucleotide sequence ID" value="NZ_BMVW01000008.1"/>
</dbReference>
<sequence>MAFITTRQSLGIGIATLALLGGAAGGVATASTSDTAGTARAATVHTGSGDVSTAAGKSCSYTEIGWYCGYYKGSKTVGYGSKGRAVKEVQALINETTDYKPKLSVDGHFGSKTKKAVIWFQKQYDVKPYDGIVGPKTWKEFRLK</sequence>
<dbReference type="Proteomes" id="UP000622166">
    <property type="component" value="Unassembled WGS sequence"/>
</dbReference>
<keyword evidence="1" id="KW-0732">Signal</keyword>
<reference evidence="3" key="2">
    <citation type="submission" date="2020-09" db="EMBL/GenBank/DDBJ databases">
        <authorList>
            <person name="Sun Q."/>
            <person name="Ohkuma M."/>
        </authorList>
    </citation>
    <scope>NUCLEOTIDE SEQUENCE</scope>
    <source>
        <strain evidence="3">JCM 4815</strain>
    </source>
</reference>
<dbReference type="SUPFAM" id="SSF47090">
    <property type="entry name" value="PGBD-like"/>
    <property type="match status" value="1"/>
</dbReference>
<feature type="signal peptide" evidence="1">
    <location>
        <begin position="1"/>
        <end position="30"/>
    </location>
</feature>
<keyword evidence="4" id="KW-1185">Reference proteome</keyword>
<evidence type="ECO:0000259" key="2">
    <source>
        <dbReference type="Pfam" id="PF01471"/>
    </source>
</evidence>